<dbReference type="OrthoDB" id="9917330at2"/>
<organism evidence="1 2">
    <name type="scientific">Cryptosporangium aurantiacum</name>
    <dbReference type="NCBI Taxonomy" id="134849"/>
    <lineage>
        <taxon>Bacteria</taxon>
        <taxon>Bacillati</taxon>
        <taxon>Actinomycetota</taxon>
        <taxon>Actinomycetes</taxon>
        <taxon>Cryptosporangiales</taxon>
        <taxon>Cryptosporangiaceae</taxon>
        <taxon>Cryptosporangium</taxon>
    </lineage>
</organism>
<dbReference type="Proteomes" id="UP000184440">
    <property type="component" value="Unassembled WGS sequence"/>
</dbReference>
<accession>A0A1M7RK30</accession>
<keyword evidence="2" id="KW-1185">Reference proteome</keyword>
<protein>
    <submittedName>
        <fullName evidence="1">Uncharacterized protein</fullName>
    </submittedName>
</protein>
<reference evidence="1 2" key="1">
    <citation type="submission" date="2016-11" db="EMBL/GenBank/DDBJ databases">
        <authorList>
            <person name="Jaros S."/>
            <person name="Januszkiewicz K."/>
            <person name="Wedrychowicz H."/>
        </authorList>
    </citation>
    <scope>NUCLEOTIDE SEQUENCE [LARGE SCALE GENOMIC DNA]</scope>
    <source>
        <strain evidence="1 2">DSM 46144</strain>
    </source>
</reference>
<gene>
    <name evidence="1" type="ORF">SAMN05443668_11756</name>
</gene>
<dbReference type="AlphaFoldDB" id="A0A1M7RK30"/>
<evidence type="ECO:0000313" key="2">
    <source>
        <dbReference type="Proteomes" id="UP000184440"/>
    </source>
</evidence>
<dbReference type="STRING" id="134849.SAMN05443668_11756"/>
<evidence type="ECO:0000313" key="1">
    <source>
        <dbReference type="EMBL" id="SHN46673.1"/>
    </source>
</evidence>
<dbReference type="RefSeq" id="WP_073263860.1">
    <property type="nucleotide sequence ID" value="NZ_FRCS01000017.1"/>
</dbReference>
<dbReference type="EMBL" id="FRCS01000017">
    <property type="protein sequence ID" value="SHN46673.1"/>
    <property type="molecule type" value="Genomic_DNA"/>
</dbReference>
<sequence>MEDTERLAIVRLAATYHETLGRIQTAGQLDAVLRLGRELSTALPEDQARLFGRLVAAKQGAAGRVPRPRDGD</sequence>
<name>A0A1M7RK30_9ACTN</name>
<proteinExistence type="predicted"/>